<feature type="signal peptide" evidence="2">
    <location>
        <begin position="1"/>
        <end position="18"/>
    </location>
</feature>
<name>A0A195E048_9HYME</name>
<feature type="region of interest" description="Disordered" evidence="1">
    <location>
        <begin position="70"/>
        <end position="89"/>
    </location>
</feature>
<evidence type="ECO:0000313" key="4">
    <source>
        <dbReference type="Proteomes" id="UP000078492"/>
    </source>
</evidence>
<evidence type="ECO:0000313" key="3">
    <source>
        <dbReference type="EMBL" id="KYN18493.1"/>
    </source>
</evidence>
<dbReference type="Proteomes" id="UP000078492">
    <property type="component" value="Unassembled WGS sequence"/>
</dbReference>
<dbReference type="KEGG" id="tcz:108762389"/>
<feature type="compositionally biased region" description="Polar residues" evidence="1">
    <location>
        <begin position="120"/>
        <end position="149"/>
    </location>
</feature>
<dbReference type="EMBL" id="KQ979955">
    <property type="protein sequence ID" value="KYN18493.1"/>
    <property type="molecule type" value="Genomic_DNA"/>
</dbReference>
<proteinExistence type="predicted"/>
<gene>
    <name evidence="3" type="ORF">ALC57_09173</name>
</gene>
<feature type="compositionally biased region" description="Polar residues" evidence="1">
    <location>
        <begin position="158"/>
        <end position="167"/>
    </location>
</feature>
<dbReference type="OrthoDB" id="8197773at2759"/>
<keyword evidence="2" id="KW-0732">Signal</keyword>
<reference evidence="3 4" key="1">
    <citation type="submission" date="2015-09" db="EMBL/GenBank/DDBJ databases">
        <title>Trachymyrmex cornetzi WGS genome.</title>
        <authorList>
            <person name="Nygaard S."/>
            <person name="Hu H."/>
            <person name="Boomsma J."/>
            <person name="Zhang G."/>
        </authorList>
    </citation>
    <scope>NUCLEOTIDE SEQUENCE [LARGE SCALE GENOMIC DNA]</scope>
    <source>
        <strain evidence="3">Tcor2-1</strain>
        <tissue evidence="3">Whole body</tissue>
    </source>
</reference>
<accession>A0A195E048</accession>
<organism evidence="3 4">
    <name type="scientific">Trachymyrmex cornetzi</name>
    <dbReference type="NCBI Taxonomy" id="471704"/>
    <lineage>
        <taxon>Eukaryota</taxon>
        <taxon>Metazoa</taxon>
        <taxon>Ecdysozoa</taxon>
        <taxon>Arthropoda</taxon>
        <taxon>Hexapoda</taxon>
        <taxon>Insecta</taxon>
        <taxon>Pterygota</taxon>
        <taxon>Neoptera</taxon>
        <taxon>Endopterygota</taxon>
        <taxon>Hymenoptera</taxon>
        <taxon>Apocrita</taxon>
        <taxon>Aculeata</taxon>
        <taxon>Formicoidea</taxon>
        <taxon>Formicidae</taxon>
        <taxon>Myrmicinae</taxon>
        <taxon>Trachymyrmex</taxon>
    </lineage>
</organism>
<protein>
    <submittedName>
        <fullName evidence="3">Uncharacterized protein</fullName>
    </submittedName>
</protein>
<dbReference type="AlphaFoldDB" id="A0A195E048"/>
<evidence type="ECO:0000256" key="2">
    <source>
        <dbReference type="SAM" id="SignalP"/>
    </source>
</evidence>
<sequence>MKVLCSLMMIMILRQAIAGIVRKPPAFSTSVYSNSYLPAAMQVIFHAVEQLKLLQAEEILQLELATSSPISTTQSMKKQQPQSTTPEGISITSIATTAKVHEERTKSVTSTPIISTSTLANEISSQSSSKTYDNSTEVTQRLATSTASVVSDHKETPEVNQETTETNYELPATPETNHESPELVQEIPESNPKVTENEESLNTERSFGKVSTQIQTQQQSIQASVTQVSDFQKTKKPTVDSVVDEIHRIVKTTTSLFSDESDDSDESKSVETSIEKLEKIEEEEEETRFCLLGERVAQVPRPSLNNYLRRSKIPPRPSLQQMANLYDALSKDARKQGFARFAGYTDEVLKILYSSAEGGIGPQLKQLLEKVVEKNELTRDDAKLRTSQALRDLDNPASALSMDLRRLLPLRYTF</sequence>
<feature type="chain" id="PRO_5008270601" evidence="2">
    <location>
        <begin position="19"/>
        <end position="414"/>
    </location>
</feature>
<keyword evidence="4" id="KW-1185">Reference proteome</keyword>
<feature type="region of interest" description="Disordered" evidence="1">
    <location>
        <begin position="120"/>
        <end position="194"/>
    </location>
</feature>
<evidence type="ECO:0000256" key="1">
    <source>
        <dbReference type="SAM" id="MobiDB-lite"/>
    </source>
</evidence>